<organism evidence="3 4">
    <name type="scientific">Chryseobacterium paridis</name>
    <dbReference type="NCBI Taxonomy" id="2800328"/>
    <lineage>
        <taxon>Bacteria</taxon>
        <taxon>Pseudomonadati</taxon>
        <taxon>Bacteroidota</taxon>
        <taxon>Flavobacteriia</taxon>
        <taxon>Flavobacteriales</taxon>
        <taxon>Weeksellaceae</taxon>
        <taxon>Chryseobacterium group</taxon>
        <taxon>Chryseobacterium</taxon>
    </lineage>
</organism>
<name>A0ABS1FWF5_9FLAO</name>
<dbReference type="EMBL" id="JAENHK010000010">
    <property type="protein sequence ID" value="MBK1896583.1"/>
    <property type="molecule type" value="Genomic_DNA"/>
</dbReference>
<accession>A0ABS1FWF5</accession>
<dbReference type="PANTHER" id="PTHR43280:SF2">
    <property type="entry name" value="HTH-TYPE TRANSCRIPTIONAL REGULATOR EXSA"/>
    <property type="match status" value="1"/>
</dbReference>
<evidence type="ECO:0000259" key="2">
    <source>
        <dbReference type="PROSITE" id="PS01124"/>
    </source>
</evidence>
<keyword evidence="4" id="KW-1185">Reference proteome</keyword>
<dbReference type="Gene3D" id="1.10.10.60">
    <property type="entry name" value="Homeodomain-like"/>
    <property type="match status" value="1"/>
</dbReference>
<comment type="caution">
    <text evidence="3">The sequence shown here is derived from an EMBL/GenBank/DDBJ whole genome shotgun (WGS) entry which is preliminary data.</text>
</comment>
<feature type="domain" description="HTH araC/xylS-type" evidence="2">
    <location>
        <begin position="156"/>
        <end position="253"/>
    </location>
</feature>
<dbReference type="RefSeq" id="WP_200246174.1">
    <property type="nucleotide sequence ID" value="NZ_JAENHK010000010.1"/>
</dbReference>
<dbReference type="Proteomes" id="UP000628669">
    <property type="component" value="Unassembled WGS sequence"/>
</dbReference>
<dbReference type="InterPro" id="IPR018060">
    <property type="entry name" value="HTH_AraC"/>
</dbReference>
<sequence length="265" mass="31498">MEIHFYQPVHPVLKKYIQGYYFISKDESNQSIRYLTFPNNFFILSACQDVEIISSENSLEIFRSPTKNLMADIVSRCTSSTEIFYAEPINEITLYFKPLGIYHFFNSENSALLDEELLHIPYFQETINIILNESDREVQIEKLENYWLSKFVEKDLSSVEKIIQDLEGDLSILDIAKKNGITRQYVNKITKRYVAKPASEYRKVYRFRNALMQNKQMKNLTELSYENLFYDQSHFIKDFKELTQITPSIFFKKVNTEQNNVWLFI</sequence>
<gene>
    <name evidence="3" type="ORF">JHL15_12525</name>
</gene>
<dbReference type="PROSITE" id="PS01124">
    <property type="entry name" value="HTH_ARAC_FAMILY_2"/>
    <property type="match status" value="1"/>
</dbReference>
<dbReference type="PANTHER" id="PTHR43280">
    <property type="entry name" value="ARAC-FAMILY TRANSCRIPTIONAL REGULATOR"/>
    <property type="match status" value="1"/>
</dbReference>
<evidence type="ECO:0000313" key="4">
    <source>
        <dbReference type="Proteomes" id="UP000628669"/>
    </source>
</evidence>
<reference evidence="4" key="1">
    <citation type="submission" date="2021-01" db="EMBL/GenBank/DDBJ databases">
        <title>Genome public.</title>
        <authorList>
            <person name="Liu C."/>
            <person name="Sun Q."/>
        </authorList>
    </citation>
    <scope>NUCLEOTIDE SEQUENCE [LARGE SCALE GENOMIC DNA]</scope>
    <source>
        <strain evidence="4">YIM B02567</strain>
    </source>
</reference>
<dbReference type="Pfam" id="PF12833">
    <property type="entry name" value="HTH_18"/>
    <property type="match status" value="1"/>
</dbReference>
<keyword evidence="1" id="KW-0238">DNA-binding</keyword>
<evidence type="ECO:0000313" key="3">
    <source>
        <dbReference type="EMBL" id="MBK1896583.1"/>
    </source>
</evidence>
<proteinExistence type="predicted"/>
<protein>
    <submittedName>
        <fullName evidence="3">AraC family transcriptional regulator</fullName>
    </submittedName>
</protein>
<dbReference type="SMART" id="SM00342">
    <property type="entry name" value="HTH_ARAC"/>
    <property type="match status" value="1"/>
</dbReference>
<evidence type="ECO:0000256" key="1">
    <source>
        <dbReference type="ARBA" id="ARBA00023125"/>
    </source>
</evidence>